<evidence type="ECO:0000256" key="8">
    <source>
        <dbReference type="ARBA" id="ARBA00022755"/>
    </source>
</evidence>
<accession>A0A7D8UU01</accession>
<comment type="pathway">
    <text evidence="2">Purine metabolism; IMP biosynthesis via de novo pathway; 5-amino-1-(5-phospho-D-ribosyl)imidazole-4-carboxamide from 5-amino-1-(5-phospho-D-ribosyl)imidazole-4-carboxylate: step 2/2.</text>
</comment>
<dbReference type="AlphaFoldDB" id="A0A7D8UU01"/>
<evidence type="ECO:0000256" key="1">
    <source>
        <dbReference type="ARBA" id="ARBA00000598"/>
    </source>
</evidence>
<comment type="catalytic activity">
    <reaction evidence="11">
        <text>N(6)-(1,2-dicarboxyethyl)-AMP = fumarate + AMP</text>
        <dbReference type="Rhea" id="RHEA:16853"/>
        <dbReference type="ChEBI" id="CHEBI:29806"/>
        <dbReference type="ChEBI" id="CHEBI:57567"/>
        <dbReference type="ChEBI" id="CHEBI:456215"/>
        <dbReference type="EC" id="4.3.2.2"/>
    </reaction>
</comment>
<evidence type="ECO:0000256" key="7">
    <source>
        <dbReference type="ARBA" id="ARBA00017058"/>
    </source>
</evidence>
<evidence type="ECO:0000256" key="4">
    <source>
        <dbReference type="ARBA" id="ARBA00008273"/>
    </source>
</evidence>
<sequence>MSSNDTYQTPLASRYASAEMKAIFSARTRASTWRQLWAKAEKELGIAIPDEAIAQMKAHLTMTDEDFIVAAVEEKRRRHDVMAHVHAFGLVAPAAAGIIHYGATSCYVTDNSDLIFLRDGLDLILPKLATIIFKLSQFAIEYKDMPTLGYTHYQPAQLITVGRRAAQWIQDLVMVLEDISRARSDLRFRGAQGTTGTQASFMEIFHGDGDKVDKLNEILCAKAGFPACYSISTQTYSRLVDLRVGNALSEFGDVVQKITSDIRHLASQKEMEEPFEKDQIGSSAMGLGRHLSNLNKNASDTYSAQWFERTLDDSAIRRITIPEAFLSADAICMTLDNVVGGLVVYPARIHSRVMEELPFMATENIIMKLVSLGKSRQDAHEEIRVLSHQASDVVKKEGGKNDLIERIKKSPFFQPIIGEIDGMLDPKNFIGRCPEQVLRFCGTGSEVEKALEPYRKHIAASKEVELMV</sequence>
<dbReference type="Gene3D" id="1.10.40.30">
    <property type="entry name" value="Fumarase/aspartase (C-terminal domain)"/>
    <property type="match status" value="1"/>
</dbReference>
<dbReference type="EC" id="4.3.2.2" evidence="6"/>
<dbReference type="InterPro" id="IPR008948">
    <property type="entry name" value="L-Aspartase-like"/>
</dbReference>
<evidence type="ECO:0000256" key="11">
    <source>
        <dbReference type="ARBA" id="ARBA00047513"/>
    </source>
</evidence>
<name>A0A7D8UU01_9HELO</name>
<dbReference type="GO" id="GO:0070626">
    <property type="term" value="F:(S)-2-(5-amino-1-(5-phospho-D-ribosyl)imidazole-4-carboxamido) succinate lyase (fumarate-forming) activity"/>
    <property type="evidence" value="ECO:0007669"/>
    <property type="project" value="TreeGrafter"/>
</dbReference>
<dbReference type="Pfam" id="PF00206">
    <property type="entry name" value="Lyase_1"/>
    <property type="match status" value="1"/>
</dbReference>
<dbReference type="Proteomes" id="UP000481288">
    <property type="component" value="Unassembled WGS sequence"/>
</dbReference>
<dbReference type="PANTHER" id="PTHR43172">
    <property type="entry name" value="ADENYLOSUCCINATE LYASE"/>
    <property type="match status" value="1"/>
</dbReference>
<comment type="catalytic activity">
    <reaction evidence="1">
        <text>(2S)-2-[5-amino-1-(5-phospho-beta-D-ribosyl)imidazole-4-carboxamido]succinate = 5-amino-1-(5-phospho-beta-D-ribosyl)imidazole-4-carboxamide + fumarate</text>
        <dbReference type="Rhea" id="RHEA:23920"/>
        <dbReference type="ChEBI" id="CHEBI:29806"/>
        <dbReference type="ChEBI" id="CHEBI:58443"/>
        <dbReference type="ChEBI" id="CHEBI:58475"/>
        <dbReference type="EC" id="4.3.2.2"/>
    </reaction>
</comment>
<evidence type="ECO:0000256" key="9">
    <source>
        <dbReference type="ARBA" id="ARBA00023239"/>
    </source>
</evidence>
<dbReference type="PANTHER" id="PTHR43172:SF1">
    <property type="entry name" value="ADENYLOSUCCINATE LYASE"/>
    <property type="match status" value="1"/>
</dbReference>
<dbReference type="Gene3D" id="1.20.200.10">
    <property type="entry name" value="Fumarase/aspartase (Central domain)"/>
    <property type="match status" value="1"/>
</dbReference>
<dbReference type="GO" id="GO:0044208">
    <property type="term" value="P:'de novo' AMP biosynthetic process"/>
    <property type="evidence" value="ECO:0007669"/>
    <property type="project" value="TreeGrafter"/>
</dbReference>
<evidence type="ECO:0000256" key="5">
    <source>
        <dbReference type="ARBA" id="ARBA00011668"/>
    </source>
</evidence>
<comment type="pathway">
    <text evidence="3">Purine metabolism; AMP biosynthesis via de novo pathway; AMP from IMP: step 2/2.</text>
</comment>
<dbReference type="EMBL" id="QGMG01000090">
    <property type="protein sequence ID" value="TVY57480.1"/>
    <property type="molecule type" value="Genomic_DNA"/>
</dbReference>
<dbReference type="SMART" id="SM00998">
    <property type="entry name" value="ADSL_C"/>
    <property type="match status" value="1"/>
</dbReference>
<comment type="subunit">
    <text evidence="5">Homotetramer. Residues from neighboring subunits contribute catalytic and substrate-binding residues to each active site.</text>
</comment>
<dbReference type="CDD" id="cd03302">
    <property type="entry name" value="Adenylsuccinate_lyase_2"/>
    <property type="match status" value="1"/>
</dbReference>
<reference evidence="13 14" key="1">
    <citation type="submission" date="2018-05" db="EMBL/GenBank/DDBJ databases">
        <title>Whole genome sequencing for identification of molecular markers to develop diagnostic detection tools for the regulated plant pathogen Lachnellula willkommii.</title>
        <authorList>
            <person name="Giroux E."/>
            <person name="Bilodeau G."/>
        </authorList>
    </citation>
    <scope>NUCLEOTIDE SEQUENCE [LARGE SCALE GENOMIC DNA]</scope>
    <source>
        <strain evidence="13 14">CBS 625.97</strain>
    </source>
</reference>
<organism evidence="13 14">
    <name type="scientific">Lachnellula cervina</name>
    <dbReference type="NCBI Taxonomy" id="1316786"/>
    <lineage>
        <taxon>Eukaryota</taxon>
        <taxon>Fungi</taxon>
        <taxon>Dikarya</taxon>
        <taxon>Ascomycota</taxon>
        <taxon>Pezizomycotina</taxon>
        <taxon>Leotiomycetes</taxon>
        <taxon>Helotiales</taxon>
        <taxon>Lachnaceae</taxon>
        <taxon>Lachnellula</taxon>
    </lineage>
</organism>
<dbReference type="SUPFAM" id="SSF48557">
    <property type="entry name" value="L-aspartase-like"/>
    <property type="match status" value="1"/>
</dbReference>
<dbReference type="InterPro" id="IPR022761">
    <property type="entry name" value="Fumarate_lyase_N"/>
</dbReference>
<keyword evidence="14" id="KW-1185">Reference proteome</keyword>
<protein>
    <recommendedName>
        <fullName evidence="7">Adenylosuccinate lyase</fullName>
        <ecNumber evidence="6">4.3.2.2</ecNumber>
    </recommendedName>
    <alternativeName>
        <fullName evidence="10">Adenylosuccinase</fullName>
    </alternativeName>
</protein>
<evidence type="ECO:0000313" key="14">
    <source>
        <dbReference type="Proteomes" id="UP000481288"/>
    </source>
</evidence>
<gene>
    <name evidence="13" type="primary">ADE13</name>
    <name evidence="13" type="ORF">LCER1_G001591</name>
</gene>
<keyword evidence="8" id="KW-0658">Purine biosynthesis</keyword>
<evidence type="ECO:0000256" key="2">
    <source>
        <dbReference type="ARBA" id="ARBA00004706"/>
    </source>
</evidence>
<comment type="caution">
    <text evidence="13">The sequence shown here is derived from an EMBL/GenBank/DDBJ whole genome shotgun (WGS) entry which is preliminary data.</text>
</comment>
<proteinExistence type="inferred from homology"/>
<dbReference type="GO" id="GO:0004018">
    <property type="term" value="F:N6-(1,2-dicarboxyethyl)AMP AMP-lyase (fumarate-forming) activity"/>
    <property type="evidence" value="ECO:0007669"/>
    <property type="project" value="TreeGrafter"/>
</dbReference>
<dbReference type="OrthoDB" id="406045at2759"/>
<dbReference type="InterPro" id="IPR019468">
    <property type="entry name" value="AdenyloSucc_lyase_C"/>
</dbReference>
<dbReference type="Gene3D" id="1.10.275.60">
    <property type="match status" value="1"/>
</dbReference>
<evidence type="ECO:0000259" key="12">
    <source>
        <dbReference type="SMART" id="SM00998"/>
    </source>
</evidence>
<evidence type="ECO:0000256" key="6">
    <source>
        <dbReference type="ARBA" id="ARBA00012339"/>
    </source>
</evidence>
<keyword evidence="9 13" id="KW-0456">Lyase</keyword>
<dbReference type="Pfam" id="PF10397">
    <property type="entry name" value="ADSL_C"/>
    <property type="match status" value="1"/>
</dbReference>
<evidence type="ECO:0000256" key="10">
    <source>
        <dbReference type="ARBA" id="ARBA00030717"/>
    </source>
</evidence>
<evidence type="ECO:0000256" key="3">
    <source>
        <dbReference type="ARBA" id="ARBA00004734"/>
    </source>
</evidence>
<feature type="domain" description="Adenylosuccinate lyase C-terminal" evidence="12">
    <location>
        <begin position="357"/>
        <end position="441"/>
    </location>
</feature>
<dbReference type="FunFam" id="1.10.40.30:FF:000005">
    <property type="entry name" value="Adenylosuccinate lyase"/>
    <property type="match status" value="1"/>
</dbReference>
<evidence type="ECO:0000313" key="13">
    <source>
        <dbReference type="EMBL" id="TVY57480.1"/>
    </source>
</evidence>
<comment type="similarity">
    <text evidence="4">Belongs to the lyase 1 family. Adenylosuccinate lyase subfamily.</text>
</comment>
<dbReference type="GO" id="GO:0005829">
    <property type="term" value="C:cytosol"/>
    <property type="evidence" value="ECO:0007669"/>
    <property type="project" value="TreeGrafter"/>
</dbReference>